<organism evidence="5 6">
    <name type="scientific">Pseudopedobacter saltans</name>
    <dbReference type="NCBI Taxonomy" id="151895"/>
    <lineage>
        <taxon>Bacteria</taxon>
        <taxon>Pseudomonadati</taxon>
        <taxon>Bacteroidota</taxon>
        <taxon>Sphingobacteriia</taxon>
        <taxon>Sphingobacteriales</taxon>
        <taxon>Sphingobacteriaceae</taxon>
        <taxon>Pseudopedobacter</taxon>
    </lineage>
</organism>
<reference evidence="5 6" key="1">
    <citation type="submission" date="2017-11" db="EMBL/GenBank/DDBJ databases">
        <title>Infants hospitalized years apart are colonized by the same room-sourced microbial strains.</title>
        <authorList>
            <person name="Brooks B."/>
            <person name="Olm M.R."/>
            <person name="Firek B.A."/>
            <person name="Baker R."/>
            <person name="Thomas B.C."/>
            <person name="Morowitz M.J."/>
            <person name="Banfield J.F."/>
        </authorList>
    </citation>
    <scope>NUCLEOTIDE SEQUENCE [LARGE SCALE GENOMIC DNA]</scope>
    <source>
        <strain evidence="5">S2_009_000_R2_76</strain>
    </source>
</reference>
<dbReference type="PANTHER" id="PTHR46825">
    <property type="entry name" value="D-ALANYL-D-ALANINE-CARBOXYPEPTIDASE/ENDOPEPTIDASE AMPH"/>
    <property type="match status" value="1"/>
</dbReference>
<dbReference type="Gene3D" id="3.40.710.10">
    <property type="entry name" value="DD-peptidase/beta-lactamase superfamily"/>
    <property type="match status" value="1"/>
</dbReference>
<dbReference type="Proteomes" id="UP000249645">
    <property type="component" value="Unassembled WGS sequence"/>
</dbReference>
<dbReference type="GO" id="GO:0016020">
    <property type="term" value="C:membrane"/>
    <property type="evidence" value="ECO:0007669"/>
    <property type="project" value="UniProtKB-SubCell"/>
</dbReference>
<dbReference type="EMBL" id="QFOI01000603">
    <property type="protein sequence ID" value="PZP40533.1"/>
    <property type="molecule type" value="Genomic_DNA"/>
</dbReference>
<keyword evidence="2" id="KW-0472">Membrane</keyword>
<dbReference type="PANTHER" id="PTHR46825:SF11">
    <property type="entry name" value="PENICILLIN-BINDING PROTEIN 4"/>
    <property type="match status" value="1"/>
</dbReference>
<feature type="domain" description="Beta-lactamase-related" evidence="4">
    <location>
        <begin position="32"/>
        <end position="338"/>
    </location>
</feature>
<dbReference type="InterPro" id="IPR001466">
    <property type="entry name" value="Beta-lactam-related"/>
</dbReference>
<dbReference type="AlphaFoldDB" id="A0A2W5ECW2"/>
<name>A0A2W5ECW2_9SPHI</name>
<evidence type="ECO:0000256" key="1">
    <source>
        <dbReference type="ARBA" id="ARBA00004370"/>
    </source>
</evidence>
<protein>
    <recommendedName>
        <fullName evidence="4">Beta-lactamase-related domain-containing protein</fullName>
    </recommendedName>
</protein>
<keyword evidence="3" id="KW-0732">Signal</keyword>
<evidence type="ECO:0000256" key="2">
    <source>
        <dbReference type="ARBA" id="ARBA00023136"/>
    </source>
</evidence>
<evidence type="ECO:0000313" key="5">
    <source>
        <dbReference type="EMBL" id="PZP40533.1"/>
    </source>
</evidence>
<evidence type="ECO:0000256" key="3">
    <source>
        <dbReference type="SAM" id="SignalP"/>
    </source>
</evidence>
<evidence type="ECO:0000259" key="4">
    <source>
        <dbReference type="Pfam" id="PF00144"/>
    </source>
</evidence>
<sequence length="348" mass="39430">MKKLSTTLFFLTIFFVVSGQTKINFADSVRIKYKIPELAFAVVSADTIIEFQTLGVQRINTDFKAKPDDRFHIGSNTKAITSFIAALLVEQGKIKWNTKIFDLLPELKQKSQKEYHDITLQDLLTFRGKLAAYTYTFDKPTKKQITGNNAEQRFQLAKYFLAQNPMQSENGLTPSNVDYILAGLMLERATKKSFKELITDFGNTQGIVFGFDYPNLSDTLQPWGHDINLKPLPPFDNYKLNWLLSAGNINVSLPDYIKFIQLQLKGLNGQSQILSSQTFDKLLYGLPTFSFGWFNKIETVTNHHIAYNEGNAGAFITQVQIIKETGKAFIVFTNSSTDETKKGIEILI</sequence>
<dbReference type="InterPro" id="IPR012338">
    <property type="entry name" value="Beta-lactam/transpept-like"/>
</dbReference>
<dbReference type="Pfam" id="PF00144">
    <property type="entry name" value="Beta-lactamase"/>
    <property type="match status" value="1"/>
</dbReference>
<evidence type="ECO:0000313" key="6">
    <source>
        <dbReference type="Proteomes" id="UP000249645"/>
    </source>
</evidence>
<dbReference type="SUPFAM" id="SSF56601">
    <property type="entry name" value="beta-lactamase/transpeptidase-like"/>
    <property type="match status" value="1"/>
</dbReference>
<proteinExistence type="predicted"/>
<gene>
    <name evidence="5" type="ORF">DI598_19275</name>
</gene>
<accession>A0A2W5ECW2</accession>
<comment type="caution">
    <text evidence="5">The sequence shown here is derived from an EMBL/GenBank/DDBJ whole genome shotgun (WGS) entry which is preliminary data.</text>
</comment>
<dbReference type="InterPro" id="IPR050491">
    <property type="entry name" value="AmpC-like"/>
</dbReference>
<comment type="subcellular location">
    <subcellularLocation>
        <location evidence="1">Membrane</location>
    </subcellularLocation>
</comment>
<feature type="signal peptide" evidence="3">
    <location>
        <begin position="1"/>
        <end position="19"/>
    </location>
</feature>
<feature type="chain" id="PRO_5015865551" description="Beta-lactamase-related domain-containing protein" evidence="3">
    <location>
        <begin position="20"/>
        <end position="348"/>
    </location>
</feature>
<feature type="non-terminal residue" evidence="5">
    <location>
        <position position="348"/>
    </location>
</feature>